<evidence type="ECO:0000313" key="1">
    <source>
        <dbReference type="EMBL" id="JAG35617.1"/>
    </source>
</evidence>
<dbReference type="PANTHER" id="PTHR16071:SF2">
    <property type="entry name" value="FIGNL1-INTERACTING REGULATOR OF RECOMBINATION AND MITOSIS"/>
    <property type="match status" value="1"/>
</dbReference>
<reference evidence="1" key="1">
    <citation type="journal article" date="2014" name="PLoS ONE">
        <title>Transcriptome-Based Identification of ABC Transporters in the Western Tarnished Plant Bug Lygus hesperus.</title>
        <authorList>
            <person name="Hull J.J."/>
            <person name="Chaney K."/>
            <person name="Geib S.M."/>
            <person name="Fabrick J.A."/>
            <person name="Brent C.S."/>
            <person name="Walsh D."/>
            <person name="Lavine L.C."/>
        </authorList>
    </citation>
    <scope>NUCLEOTIDE SEQUENCE</scope>
</reference>
<proteinExistence type="predicted"/>
<reference evidence="1" key="2">
    <citation type="submission" date="2014-07" db="EMBL/GenBank/DDBJ databases">
        <authorList>
            <person name="Hull J."/>
        </authorList>
    </citation>
    <scope>NUCLEOTIDE SEQUENCE</scope>
</reference>
<name>A0A0A9YRJ6_LYGHE</name>
<dbReference type="AlphaFoldDB" id="A0A0A9YRJ6"/>
<dbReference type="PANTHER" id="PTHR16071">
    <property type="entry name" value="CHROMOSOME 1 OPEN READING FRAME 112"/>
    <property type="match status" value="1"/>
</dbReference>
<organism evidence="1">
    <name type="scientific">Lygus hesperus</name>
    <name type="common">Western plant bug</name>
    <dbReference type="NCBI Taxonomy" id="30085"/>
    <lineage>
        <taxon>Eukaryota</taxon>
        <taxon>Metazoa</taxon>
        <taxon>Ecdysozoa</taxon>
        <taxon>Arthropoda</taxon>
        <taxon>Hexapoda</taxon>
        <taxon>Insecta</taxon>
        <taxon>Pterygota</taxon>
        <taxon>Neoptera</taxon>
        <taxon>Paraneoptera</taxon>
        <taxon>Hemiptera</taxon>
        <taxon>Heteroptera</taxon>
        <taxon>Panheteroptera</taxon>
        <taxon>Cimicomorpha</taxon>
        <taxon>Miridae</taxon>
        <taxon>Mirini</taxon>
        <taxon>Lygus</taxon>
    </lineage>
</organism>
<dbReference type="InterPro" id="IPR027902">
    <property type="entry name" value="DUF4487"/>
</dbReference>
<dbReference type="EMBL" id="GBHO01007987">
    <property type="protein sequence ID" value="JAG35617.1"/>
    <property type="molecule type" value="Transcribed_RNA"/>
</dbReference>
<accession>A0A0A9YRJ6</accession>
<protein>
    <submittedName>
        <fullName evidence="1">Uncharacterized protein</fullName>
    </submittedName>
</protein>
<sequence length="857" mass="96616">MAAVLSSALVDLGFSEFSPDNIEEQLPKIVNVILEDTNNPNFLQLMTILFGQLASQFHIEILDLKLLQHVLPPTRTAFENCLLEVGNVLVDSDDVDEEETAISISKSLQACLDILSGYGELLDVVSREAVEARHVRSLNENLPPILVGAFSHCKDSENCYGSYFEESTTILTAFFKKSYEIQMKYYKALEEKIMFSSSFEEDITSLSQVLESVLTITETVVSLDIKTCVDQWKLYARLYSKHISDLKSIIDLSQPLALLTSNVQRILVELTSNQETTEKSQLKLLKMGNFLLKMVVKLCELSECRFREGMKDLVELLLLLHSCTKTYEMTDDLKEEVRRFICVGSAPLLALLLKEEDFFKAYNNIRNSNEELTAVSKVGMVFLSLTIMKSTVERKALPFWIDLPLIESVIDLYDSCGLMMDMNSQFEGNDAYSSMISICAAFMIATTDESSFTKLESYLVSKLFNSELHTSVFICDYLCLIGRLTSDTYCLHLATYLSETLKLWPNQSQHRPEYSIIGSLVHRLWNLLSPTSRKALNIKYTPEEAPHVHFWLGGSNSYAQTVLTKYDSFCRHPSVSSFNALMASPPPLIEYEIDPSDYELISRTFDFVKNVISFVGHRKNSSNHDLWCQKVFLYSLKLLPPLLLTSPAEVITEVLEHLTKLVNSCKDAVKFPVLLFLTKSATNLGKASQTNSPLAHALTSLVLELMESQDQVVSSSTLDVWKTIVNPQLTQTLSTDSNLTEKYSVIMNAHQQTANSAANSSFYRVLTSLPEHEHFCVKRDVEYTSNLDVPPAKKFRADNSEAQFTSILQRLQEDASLLKSTCSQRGVSHQTKVQLEAIIEDLTSVVNEMPHQNPSSQ</sequence>
<gene>
    <name evidence="1" type="ORF">CM83_50584</name>
</gene>